<evidence type="ECO:0000313" key="16">
    <source>
        <dbReference type="EMBL" id="RZD14569.1"/>
    </source>
</evidence>
<evidence type="ECO:0000256" key="3">
    <source>
        <dbReference type="ARBA" id="ARBA00022723"/>
    </source>
</evidence>
<dbReference type="SMART" id="SM00487">
    <property type="entry name" value="DEXDc"/>
    <property type="match status" value="1"/>
</dbReference>
<dbReference type="PANTHER" id="PTHR30580:SF0">
    <property type="entry name" value="PRIMOSOMAL PROTEIN N"/>
    <property type="match status" value="1"/>
</dbReference>
<dbReference type="InterPro" id="IPR042115">
    <property type="entry name" value="PriA_3primeBD_sf"/>
</dbReference>
<evidence type="ECO:0000256" key="7">
    <source>
        <dbReference type="ARBA" id="ARBA00022833"/>
    </source>
</evidence>
<dbReference type="Pfam" id="PF18319">
    <property type="entry name" value="Zn_ribbon_PriA"/>
    <property type="match status" value="1"/>
</dbReference>
<keyword evidence="5 12" id="KW-0378">Hydrolase</keyword>
<dbReference type="GO" id="GO:0006310">
    <property type="term" value="P:DNA recombination"/>
    <property type="evidence" value="ECO:0007669"/>
    <property type="project" value="InterPro"/>
</dbReference>
<feature type="coiled-coil region" evidence="13">
    <location>
        <begin position="613"/>
        <end position="640"/>
    </location>
</feature>
<dbReference type="GO" id="GO:1990077">
    <property type="term" value="C:primosome complex"/>
    <property type="evidence" value="ECO:0007669"/>
    <property type="project" value="UniProtKB-UniRule"/>
</dbReference>
<dbReference type="PROSITE" id="PS51192">
    <property type="entry name" value="HELICASE_ATP_BIND_1"/>
    <property type="match status" value="1"/>
</dbReference>
<feature type="binding site" evidence="12">
    <location>
        <position position="439"/>
    </location>
    <ligand>
        <name>Zn(2+)</name>
        <dbReference type="ChEBI" id="CHEBI:29105"/>
        <label>2</label>
    </ligand>
</feature>
<evidence type="ECO:0000256" key="2">
    <source>
        <dbReference type="ARBA" id="ARBA00022705"/>
    </source>
</evidence>
<feature type="binding site" evidence="12">
    <location>
        <position position="405"/>
    </location>
    <ligand>
        <name>Zn(2+)</name>
        <dbReference type="ChEBI" id="CHEBI:29105"/>
        <label>1</label>
    </ligand>
</feature>
<dbReference type="InterPro" id="IPR041222">
    <property type="entry name" value="PriA_3primeBD"/>
</dbReference>
<dbReference type="InterPro" id="IPR040498">
    <property type="entry name" value="PriA_CRR"/>
</dbReference>
<dbReference type="Proteomes" id="UP000320813">
    <property type="component" value="Unassembled WGS sequence"/>
</dbReference>
<dbReference type="InterPro" id="IPR001650">
    <property type="entry name" value="Helicase_C-like"/>
</dbReference>
<comment type="subunit">
    <text evidence="12">Component of the replication restart primosome.</text>
</comment>
<comment type="caution">
    <text evidence="16">The sequence shown here is derived from an EMBL/GenBank/DDBJ whole genome shotgun (WGS) entry which is preliminary data.</text>
</comment>
<keyword evidence="4 12" id="KW-0547">Nucleotide-binding</keyword>
<name>A0A519BBA7_9DELT</name>
<evidence type="ECO:0000313" key="17">
    <source>
        <dbReference type="Proteomes" id="UP000320813"/>
    </source>
</evidence>
<feature type="binding site" evidence="12">
    <location>
        <position position="411"/>
    </location>
    <ligand>
        <name>Zn(2+)</name>
        <dbReference type="ChEBI" id="CHEBI:29105"/>
        <label>2</label>
    </ligand>
</feature>
<dbReference type="Pfam" id="PF00270">
    <property type="entry name" value="DEAD"/>
    <property type="match status" value="1"/>
</dbReference>
<dbReference type="Pfam" id="PF18074">
    <property type="entry name" value="PriA_C"/>
    <property type="match status" value="1"/>
</dbReference>
<feature type="binding site" evidence="12">
    <location>
        <position position="402"/>
    </location>
    <ligand>
        <name>Zn(2+)</name>
        <dbReference type="ChEBI" id="CHEBI:29105"/>
        <label>1</label>
    </ligand>
</feature>
<evidence type="ECO:0000256" key="13">
    <source>
        <dbReference type="SAM" id="Coils"/>
    </source>
</evidence>
<dbReference type="SMART" id="SM00490">
    <property type="entry name" value="HELICc"/>
    <property type="match status" value="1"/>
</dbReference>
<dbReference type="FunFam" id="3.40.50.300:FF:000489">
    <property type="entry name" value="Primosome assembly protein PriA"/>
    <property type="match status" value="1"/>
</dbReference>
<dbReference type="InterPro" id="IPR014001">
    <property type="entry name" value="Helicase_ATP-bd"/>
</dbReference>
<dbReference type="GO" id="GO:0005524">
    <property type="term" value="F:ATP binding"/>
    <property type="evidence" value="ECO:0007669"/>
    <property type="project" value="UniProtKB-UniRule"/>
</dbReference>
<feature type="binding site" evidence="12">
    <location>
        <position position="436"/>
    </location>
    <ligand>
        <name>Zn(2+)</name>
        <dbReference type="ChEBI" id="CHEBI:29105"/>
        <label>2</label>
    </ligand>
</feature>
<sequence length="710" mass="80822">MIADIVIPKSGTDIKFSYLIPDEFKNSAEVGKAVLAPLRNKTAYGYIYNLKTKTQIDPVELKNIKLKEIHQLSEASFFKEPHKDIYNFLSSYYHENISRVFETALPSIDIKHFDLLDKYYKEASGGKDNDKENYDSEGSTDITDIPYRLTKDQINSINIIKEAMEGGIYKTFLLHGVTASGKTEIYFNLLEFALNLNKQVIIIVPEIFITNQFIYLIKNRFKKLVEENRFAVFHSKVSKKEKLVNWFKIINGDIKLILGARSAIFAPLKNSGLIIVDEEHDSSYKQQAGLLYNARDVAVMVSKKAPAVCVLGSATPALESYYNAKELKKYEYIYIKNRINGKSMPEVHIVDLKNEFKNSGKREFKDKIISNQSTLFIKDNIDKKRQVILFLNRRGFSTFLICTSCGHQFFCKNCAISLVYHKERNKITEENGVLKCHYCNYQEGVPKLCPECGSDNIEPYGAGVQKLEDNIKQVFSGNIKVERIDSDIVKSQKKGLDIFKKMRGKEIDILIGTQIITKGHDFPDVGLVVVILADSLLNIPDFRSAEKAFQVLTQVSGRAGRGGHRGSIVIQTFIADNYVLNYAAMHDVVGFYEKELEIRREYGYPPYSKIAAIRLFDKNLDELKEKAQSLRKILDEIIKLNGFANISVLGPSPCPIEKIENNFRYQSILKSSGGMSNLHKLINILKQNPRLSKYFSSQKIIIDVDPDVLM</sequence>
<feature type="domain" description="Helicase C-terminal" evidence="15">
    <location>
        <begin position="444"/>
        <end position="631"/>
    </location>
</feature>
<keyword evidence="9 12" id="KW-0238">DNA-binding</keyword>
<dbReference type="GO" id="GO:0006302">
    <property type="term" value="P:double-strand break repair"/>
    <property type="evidence" value="ECO:0007669"/>
    <property type="project" value="InterPro"/>
</dbReference>
<keyword evidence="2 12" id="KW-0235">DNA replication</keyword>
<dbReference type="HAMAP" id="MF_00983">
    <property type="entry name" value="PriA"/>
    <property type="match status" value="1"/>
</dbReference>
<comment type="cofactor">
    <cofactor evidence="12">
        <name>Zn(2+)</name>
        <dbReference type="ChEBI" id="CHEBI:29105"/>
    </cofactor>
    <text evidence="12">Binds 2 zinc ions per subunit.</text>
</comment>
<dbReference type="GO" id="GO:0008270">
    <property type="term" value="F:zinc ion binding"/>
    <property type="evidence" value="ECO:0007669"/>
    <property type="project" value="UniProtKB-UniRule"/>
</dbReference>
<keyword evidence="13" id="KW-0175">Coiled coil</keyword>
<comment type="catalytic activity">
    <reaction evidence="12">
        <text>Couples ATP hydrolysis with the unwinding of duplex DNA by translocating in the 3'-5' direction.</text>
        <dbReference type="EC" id="5.6.2.4"/>
    </reaction>
</comment>
<dbReference type="GO" id="GO:0006269">
    <property type="term" value="P:DNA replication, synthesis of primer"/>
    <property type="evidence" value="ECO:0007669"/>
    <property type="project" value="UniProtKB-KW"/>
</dbReference>
<keyword evidence="3 12" id="KW-0479">Metal-binding</keyword>
<evidence type="ECO:0000256" key="10">
    <source>
        <dbReference type="ARBA" id="ARBA00023235"/>
    </source>
</evidence>
<dbReference type="InterPro" id="IPR027417">
    <property type="entry name" value="P-loop_NTPase"/>
</dbReference>
<evidence type="ECO:0000256" key="5">
    <source>
        <dbReference type="ARBA" id="ARBA00022801"/>
    </source>
</evidence>
<dbReference type="NCBIfam" id="TIGR00595">
    <property type="entry name" value="priA"/>
    <property type="match status" value="1"/>
</dbReference>
<comment type="catalytic activity">
    <reaction evidence="11 12">
        <text>ATP + H2O = ADP + phosphate + H(+)</text>
        <dbReference type="Rhea" id="RHEA:13065"/>
        <dbReference type="ChEBI" id="CHEBI:15377"/>
        <dbReference type="ChEBI" id="CHEBI:15378"/>
        <dbReference type="ChEBI" id="CHEBI:30616"/>
        <dbReference type="ChEBI" id="CHEBI:43474"/>
        <dbReference type="ChEBI" id="CHEBI:456216"/>
        <dbReference type="EC" id="5.6.2.4"/>
    </reaction>
</comment>
<keyword evidence="1 12" id="KW-0639">Primosome</keyword>
<accession>A0A519BBA7</accession>
<dbReference type="GO" id="GO:0016887">
    <property type="term" value="F:ATP hydrolysis activity"/>
    <property type="evidence" value="ECO:0007669"/>
    <property type="project" value="RHEA"/>
</dbReference>
<dbReference type="CDD" id="cd17929">
    <property type="entry name" value="DEXHc_priA"/>
    <property type="match status" value="1"/>
</dbReference>
<reference evidence="16 17" key="1">
    <citation type="submission" date="2019-01" db="EMBL/GenBank/DDBJ databases">
        <title>Insights into ecological role of a new deltaproteobacterial order Candidatus Sinidesulfobacterales (Sva0485) by metagenomics and metatranscriptomics.</title>
        <authorList>
            <person name="Tan S."/>
            <person name="Liu J."/>
            <person name="Fang Y."/>
            <person name="Hedlund B.P."/>
            <person name="Lian Z.H."/>
            <person name="Huang L.Y."/>
            <person name="Li J.T."/>
            <person name="Huang L.N."/>
            <person name="Li W.J."/>
            <person name="Jiang H.C."/>
            <person name="Dong H.L."/>
            <person name="Shu W.S."/>
        </authorList>
    </citation>
    <scope>NUCLEOTIDE SEQUENCE [LARGE SCALE GENOMIC DNA]</scope>
    <source>
        <strain evidence="16">AP3</strain>
    </source>
</reference>
<dbReference type="Pfam" id="PF00271">
    <property type="entry name" value="Helicase_C"/>
    <property type="match status" value="1"/>
</dbReference>
<dbReference type="SUPFAM" id="SSF52540">
    <property type="entry name" value="P-loop containing nucleoside triphosphate hydrolases"/>
    <property type="match status" value="2"/>
</dbReference>
<dbReference type="Gene3D" id="3.40.50.300">
    <property type="entry name" value="P-loop containing nucleotide triphosphate hydrolases"/>
    <property type="match status" value="2"/>
</dbReference>
<dbReference type="GO" id="GO:0006270">
    <property type="term" value="P:DNA replication initiation"/>
    <property type="evidence" value="ECO:0007669"/>
    <property type="project" value="TreeGrafter"/>
</dbReference>
<evidence type="ECO:0000256" key="6">
    <source>
        <dbReference type="ARBA" id="ARBA00022806"/>
    </source>
</evidence>
<evidence type="ECO:0000259" key="14">
    <source>
        <dbReference type="PROSITE" id="PS51192"/>
    </source>
</evidence>
<feature type="domain" description="Helicase ATP-binding" evidence="14">
    <location>
        <begin position="163"/>
        <end position="334"/>
    </location>
</feature>
<evidence type="ECO:0000256" key="12">
    <source>
        <dbReference type="HAMAP-Rule" id="MF_00983"/>
    </source>
</evidence>
<dbReference type="Pfam" id="PF17764">
    <property type="entry name" value="PriA_3primeBD"/>
    <property type="match status" value="1"/>
</dbReference>
<evidence type="ECO:0000256" key="9">
    <source>
        <dbReference type="ARBA" id="ARBA00023125"/>
    </source>
</evidence>
<keyword evidence="6 12" id="KW-0347">Helicase</keyword>
<organism evidence="16 17">
    <name type="scientific">Candidatus Acidulodesulfobacterium ferriphilum</name>
    <dbReference type="NCBI Taxonomy" id="2597223"/>
    <lineage>
        <taxon>Bacteria</taxon>
        <taxon>Deltaproteobacteria</taxon>
        <taxon>Candidatus Acidulodesulfobacterales</taxon>
        <taxon>Candidatus Acidulodesulfobacterium</taxon>
    </lineage>
</organism>
<dbReference type="GO" id="GO:0043138">
    <property type="term" value="F:3'-5' DNA helicase activity"/>
    <property type="evidence" value="ECO:0007669"/>
    <property type="project" value="UniProtKB-EC"/>
</dbReference>
<dbReference type="GO" id="GO:0003677">
    <property type="term" value="F:DNA binding"/>
    <property type="evidence" value="ECO:0007669"/>
    <property type="project" value="UniProtKB-UniRule"/>
</dbReference>
<dbReference type="InterPro" id="IPR041236">
    <property type="entry name" value="PriA_C"/>
</dbReference>
<dbReference type="EC" id="5.6.2.4" evidence="12"/>
<dbReference type="InterPro" id="IPR011545">
    <property type="entry name" value="DEAD/DEAH_box_helicase_dom"/>
</dbReference>
<dbReference type="AlphaFoldDB" id="A0A519BBA7"/>
<evidence type="ECO:0000256" key="8">
    <source>
        <dbReference type="ARBA" id="ARBA00022840"/>
    </source>
</evidence>
<protein>
    <recommendedName>
        <fullName evidence="12">Replication restart protein PriA</fullName>
    </recommendedName>
    <alternativeName>
        <fullName evidence="12">ATP-dependent DNA helicase PriA</fullName>
        <ecNumber evidence="12">5.6.2.4</ecNumber>
    </alternativeName>
    <alternativeName>
        <fullName evidence="12">DNA 3'-5' helicase PriA</fullName>
    </alternativeName>
</protein>
<proteinExistence type="inferred from homology"/>
<feature type="binding site" evidence="12">
    <location>
        <position position="414"/>
    </location>
    <ligand>
        <name>Zn(2+)</name>
        <dbReference type="ChEBI" id="CHEBI:29105"/>
        <label>2</label>
    </ligand>
</feature>
<comment type="similarity">
    <text evidence="12">Belongs to the helicase family. PriA subfamily.</text>
</comment>
<evidence type="ECO:0000256" key="4">
    <source>
        <dbReference type="ARBA" id="ARBA00022741"/>
    </source>
</evidence>
<dbReference type="Gene3D" id="3.40.1440.60">
    <property type="entry name" value="PriA, 3(prime) DNA-binding domain"/>
    <property type="match status" value="1"/>
</dbReference>
<feature type="binding site" evidence="12">
    <location>
        <position position="449"/>
    </location>
    <ligand>
        <name>Zn(2+)</name>
        <dbReference type="ChEBI" id="CHEBI:29105"/>
        <label>1</label>
    </ligand>
</feature>
<evidence type="ECO:0000256" key="11">
    <source>
        <dbReference type="ARBA" id="ARBA00048988"/>
    </source>
</evidence>
<dbReference type="InterPro" id="IPR005259">
    <property type="entry name" value="PriA"/>
</dbReference>
<dbReference type="PANTHER" id="PTHR30580">
    <property type="entry name" value="PRIMOSOMAL PROTEIN N"/>
    <property type="match status" value="1"/>
</dbReference>
<gene>
    <name evidence="12 16" type="primary">priA</name>
    <name evidence="16" type="ORF">EVJ47_05205</name>
</gene>
<feature type="binding site" evidence="12">
    <location>
        <position position="452"/>
    </location>
    <ligand>
        <name>Zn(2+)</name>
        <dbReference type="ChEBI" id="CHEBI:29105"/>
        <label>1</label>
    </ligand>
</feature>
<dbReference type="EMBL" id="SGBD01000002">
    <property type="protein sequence ID" value="RZD14569.1"/>
    <property type="molecule type" value="Genomic_DNA"/>
</dbReference>
<keyword evidence="8 12" id="KW-0067">ATP-binding</keyword>
<comment type="function">
    <text evidence="12">Initiates the restart of stalled replication forks, which reloads the replicative helicase on sites other than the origin of replication. Recognizes and binds to abandoned replication forks and remodels them to uncover a helicase loading site. Promotes assembly of the primosome at these replication forks.</text>
</comment>
<keyword evidence="7 12" id="KW-0862">Zinc</keyword>
<evidence type="ECO:0000256" key="1">
    <source>
        <dbReference type="ARBA" id="ARBA00022515"/>
    </source>
</evidence>
<evidence type="ECO:0000259" key="15">
    <source>
        <dbReference type="PROSITE" id="PS51194"/>
    </source>
</evidence>
<dbReference type="PROSITE" id="PS51194">
    <property type="entry name" value="HELICASE_CTER"/>
    <property type="match status" value="1"/>
</dbReference>
<keyword evidence="10 12" id="KW-0413">Isomerase</keyword>